<keyword evidence="4" id="KW-0433">Leucine-rich repeat</keyword>
<evidence type="ECO:0000256" key="16">
    <source>
        <dbReference type="SAM" id="Phobius"/>
    </source>
</evidence>
<dbReference type="PANTHER" id="PTHR45974:SF134">
    <property type="entry name" value="OS01G0960400 PROTEIN"/>
    <property type="match status" value="1"/>
</dbReference>
<dbReference type="InterPro" id="IPR000719">
    <property type="entry name" value="Prot_kinase_dom"/>
</dbReference>
<dbReference type="GO" id="GO:0016020">
    <property type="term" value="C:membrane"/>
    <property type="evidence" value="ECO:0007669"/>
    <property type="project" value="UniProtKB-SubCell"/>
</dbReference>
<name>V7B7X9_PHAVU</name>
<dbReference type="Pfam" id="PF07714">
    <property type="entry name" value="PK_Tyr_Ser-Thr"/>
    <property type="match status" value="1"/>
</dbReference>
<dbReference type="AlphaFoldDB" id="V7B7X9"/>
<evidence type="ECO:0000256" key="4">
    <source>
        <dbReference type="ARBA" id="ARBA00022614"/>
    </source>
</evidence>
<keyword evidence="8" id="KW-0677">Repeat</keyword>
<proteinExistence type="predicted"/>
<evidence type="ECO:0000256" key="6">
    <source>
        <dbReference type="ARBA" id="ARBA00022692"/>
    </source>
</evidence>
<keyword evidence="6 16" id="KW-0812">Transmembrane</keyword>
<dbReference type="Gramene" id="ESW13997">
    <property type="protein sequence ID" value="ESW13997"/>
    <property type="gene ID" value="PHAVU_008G244400g"/>
</dbReference>
<dbReference type="EC" id="2.7.11.1" evidence="2"/>
<dbReference type="FunFam" id="3.80.10.10:FF:000129">
    <property type="entry name" value="Leucine-rich repeat receptor-like kinase"/>
    <property type="match status" value="1"/>
</dbReference>
<keyword evidence="7" id="KW-0732">Signal</keyword>
<feature type="transmembrane region" description="Helical" evidence="16">
    <location>
        <begin position="494"/>
        <end position="516"/>
    </location>
</feature>
<dbReference type="OrthoDB" id="2020077at2759"/>
<evidence type="ECO:0000256" key="8">
    <source>
        <dbReference type="ARBA" id="ARBA00022737"/>
    </source>
</evidence>
<evidence type="ECO:0000256" key="9">
    <source>
        <dbReference type="ARBA" id="ARBA00022741"/>
    </source>
</evidence>
<keyword evidence="19" id="KW-1185">Reference proteome</keyword>
<keyword evidence="10" id="KW-0418">Kinase</keyword>
<dbReference type="FunFam" id="3.30.200.20:FF:000039">
    <property type="entry name" value="receptor-like protein kinase FERONIA"/>
    <property type="match status" value="1"/>
</dbReference>
<dbReference type="InterPro" id="IPR011009">
    <property type="entry name" value="Kinase-like_dom_sf"/>
</dbReference>
<dbReference type="GO" id="GO:0005524">
    <property type="term" value="F:ATP binding"/>
    <property type="evidence" value="ECO:0007669"/>
    <property type="project" value="UniProtKB-UniRule"/>
</dbReference>
<dbReference type="InterPro" id="IPR032675">
    <property type="entry name" value="LRR_dom_sf"/>
</dbReference>
<evidence type="ECO:0000313" key="18">
    <source>
        <dbReference type="EMBL" id="ESW13997.1"/>
    </source>
</evidence>
<evidence type="ECO:0000256" key="10">
    <source>
        <dbReference type="ARBA" id="ARBA00022777"/>
    </source>
</evidence>
<evidence type="ECO:0000256" key="14">
    <source>
        <dbReference type="ARBA" id="ARBA00023180"/>
    </source>
</evidence>
<organism evidence="18 19">
    <name type="scientific">Phaseolus vulgaris</name>
    <name type="common">Kidney bean</name>
    <name type="synonym">French bean</name>
    <dbReference type="NCBI Taxonomy" id="3885"/>
    <lineage>
        <taxon>Eukaryota</taxon>
        <taxon>Viridiplantae</taxon>
        <taxon>Streptophyta</taxon>
        <taxon>Embryophyta</taxon>
        <taxon>Tracheophyta</taxon>
        <taxon>Spermatophyta</taxon>
        <taxon>Magnoliopsida</taxon>
        <taxon>eudicotyledons</taxon>
        <taxon>Gunneridae</taxon>
        <taxon>Pentapetalae</taxon>
        <taxon>rosids</taxon>
        <taxon>fabids</taxon>
        <taxon>Fabales</taxon>
        <taxon>Fabaceae</taxon>
        <taxon>Papilionoideae</taxon>
        <taxon>50 kb inversion clade</taxon>
        <taxon>NPAAA clade</taxon>
        <taxon>indigoferoid/millettioid clade</taxon>
        <taxon>Phaseoleae</taxon>
        <taxon>Phaseolus</taxon>
    </lineage>
</organism>
<feature type="domain" description="Protein kinase" evidence="17">
    <location>
        <begin position="555"/>
        <end position="634"/>
    </location>
</feature>
<evidence type="ECO:0000256" key="1">
    <source>
        <dbReference type="ARBA" id="ARBA00004167"/>
    </source>
</evidence>
<dbReference type="Pfam" id="PF08263">
    <property type="entry name" value="LRRNT_2"/>
    <property type="match status" value="1"/>
</dbReference>
<protein>
    <recommendedName>
        <fullName evidence="2">non-specific serine/threonine protein kinase</fullName>
        <ecNumber evidence="2">2.7.11.1</ecNumber>
    </recommendedName>
</protein>
<evidence type="ECO:0000256" key="13">
    <source>
        <dbReference type="ARBA" id="ARBA00023136"/>
    </source>
</evidence>
<dbReference type="PROSITE" id="PS00107">
    <property type="entry name" value="PROTEIN_KINASE_ATP"/>
    <property type="match status" value="1"/>
</dbReference>
<dbReference type="EMBL" id="CM002295">
    <property type="protein sequence ID" value="ESW13997.1"/>
    <property type="molecule type" value="Genomic_DNA"/>
</dbReference>
<dbReference type="InterPro" id="IPR001611">
    <property type="entry name" value="Leu-rich_rpt"/>
</dbReference>
<feature type="binding site" evidence="15">
    <location>
        <position position="583"/>
    </location>
    <ligand>
        <name>ATP</name>
        <dbReference type="ChEBI" id="CHEBI:30616"/>
    </ligand>
</feature>
<evidence type="ECO:0000256" key="15">
    <source>
        <dbReference type="PROSITE-ProRule" id="PRU10141"/>
    </source>
</evidence>
<gene>
    <name evidence="18" type="ORF">PHAVU_008G244400g</name>
</gene>
<dbReference type="SUPFAM" id="SSF56112">
    <property type="entry name" value="Protein kinase-like (PK-like)"/>
    <property type="match status" value="1"/>
</dbReference>
<evidence type="ECO:0000313" key="19">
    <source>
        <dbReference type="Proteomes" id="UP000000226"/>
    </source>
</evidence>
<evidence type="ECO:0000256" key="7">
    <source>
        <dbReference type="ARBA" id="ARBA00022729"/>
    </source>
</evidence>
<dbReference type="InterPro" id="IPR017441">
    <property type="entry name" value="Protein_kinase_ATP_BS"/>
</dbReference>
<dbReference type="Gene3D" id="3.30.200.20">
    <property type="entry name" value="Phosphorylase Kinase, domain 1"/>
    <property type="match status" value="1"/>
</dbReference>
<dbReference type="InterPro" id="IPR001245">
    <property type="entry name" value="Ser-Thr/Tyr_kinase_cat_dom"/>
</dbReference>
<evidence type="ECO:0000256" key="12">
    <source>
        <dbReference type="ARBA" id="ARBA00022989"/>
    </source>
</evidence>
<evidence type="ECO:0000256" key="2">
    <source>
        <dbReference type="ARBA" id="ARBA00012513"/>
    </source>
</evidence>
<dbReference type="PROSITE" id="PS50011">
    <property type="entry name" value="PROTEIN_KINASE_DOM"/>
    <property type="match status" value="1"/>
</dbReference>
<accession>V7B7X9</accession>
<keyword evidence="3" id="KW-0723">Serine/threonine-protein kinase</keyword>
<dbReference type="GO" id="GO:0004674">
    <property type="term" value="F:protein serine/threonine kinase activity"/>
    <property type="evidence" value="ECO:0007669"/>
    <property type="project" value="UniProtKB-KW"/>
</dbReference>
<feature type="transmembrane region" description="Helical" evidence="16">
    <location>
        <begin position="12"/>
        <end position="30"/>
    </location>
</feature>
<keyword evidence="14" id="KW-0325">Glycoprotein</keyword>
<sequence>MYLSKGCKCEEAVLLCLCFFCYFLFATALITDPTEVDALRTIKGSLIDTNGNLSNWDRGDPCTSNWTGVMCLDTTHLLNMNLSGTLAPEIGRLSYLEVLDFMWNDITGSIPKEIGFINPLKLLLLNGNQLTGELPEELGFLPFLIRFQIDQNNITGPIPLSFAKLNTTVHFLLDNNKLTGELPSELSEMPSLKILQLDNNNFGGNSIPHSYANMSKLIKLDLSFNQFNESIPTNKLSDNITTIDLSNNDLIGTIPSYFSRLPRLQKLSIANNSLNGSVPSTIWQDRILNGSEMLHLDMQRNQFTSISGSTNLPPNVTLWLEGNPMCSNNNTLAQFCGSESDSSINGNFSVSCPTQACPPPYEYTVDCFCAAPLVVNYRLKSPGFSDFRTYMNAFQSMMSRGLKIHIIQFHINKFEWEEGPRLGMNLKLFPMYVDDNSSHVFNTSEVLRLRNLFLDFDLPTNDLFGPFELLDFILLDPYRDVTVTSPSSGISKGALAGIVLGAIAFVVTFSATILVLRLRLRDTPSKRTKASRVSIKIEGIRSFYYEEMQAATNNFSVSARIGQGGYGRVFKGVLPDGTVVAIKRAQEGSLQGEKEFLTEIELLSRLHHRNLVSLIGYCDEEGEQFIQKNLLLFP</sequence>
<dbReference type="Pfam" id="PF00560">
    <property type="entry name" value="LRR_1"/>
    <property type="match status" value="3"/>
</dbReference>
<keyword evidence="11 15" id="KW-0067">ATP-binding</keyword>
<keyword evidence="12 16" id="KW-1133">Transmembrane helix</keyword>
<keyword evidence="9 15" id="KW-0547">Nucleotide-binding</keyword>
<evidence type="ECO:0000256" key="5">
    <source>
        <dbReference type="ARBA" id="ARBA00022679"/>
    </source>
</evidence>
<dbReference type="InterPro" id="IPR013210">
    <property type="entry name" value="LRR_N_plant-typ"/>
</dbReference>
<evidence type="ECO:0000259" key="17">
    <source>
        <dbReference type="PROSITE" id="PS50011"/>
    </source>
</evidence>
<dbReference type="Proteomes" id="UP000000226">
    <property type="component" value="Chromosome 8"/>
</dbReference>
<keyword evidence="5" id="KW-0808">Transferase</keyword>
<dbReference type="FunFam" id="3.80.10.10:FF:000041">
    <property type="entry name" value="LRR receptor-like serine/threonine-protein kinase ERECTA"/>
    <property type="match status" value="1"/>
</dbReference>
<evidence type="ECO:0000256" key="11">
    <source>
        <dbReference type="ARBA" id="ARBA00022840"/>
    </source>
</evidence>
<reference evidence="19" key="1">
    <citation type="journal article" date="2014" name="Nat. Genet.">
        <title>A reference genome for common bean and genome-wide analysis of dual domestications.</title>
        <authorList>
            <person name="Schmutz J."/>
            <person name="McClean P.E."/>
            <person name="Mamidi S."/>
            <person name="Wu G.A."/>
            <person name="Cannon S.B."/>
            <person name="Grimwood J."/>
            <person name="Jenkins J."/>
            <person name="Shu S."/>
            <person name="Song Q."/>
            <person name="Chavarro C."/>
            <person name="Torres-Torres M."/>
            <person name="Geffroy V."/>
            <person name="Moghaddam S.M."/>
            <person name="Gao D."/>
            <person name="Abernathy B."/>
            <person name="Barry K."/>
            <person name="Blair M."/>
            <person name="Brick M.A."/>
            <person name="Chovatia M."/>
            <person name="Gepts P."/>
            <person name="Goodstein D.M."/>
            <person name="Gonzales M."/>
            <person name="Hellsten U."/>
            <person name="Hyten D.L."/>
            <person name="Jia G."/>
            <person name="Kelly J.D."/>
            <person name="Kudrna D."/>
            <person name="Lee R."/>
            <person name="Richard M.M."/>
            <person name="Miklas P.N."/>
            <person name="Osorno J.M."/>
            <person name="Rodrigues J."/>
            <person name="Thareau V."/>
            <person name="Urrea C.A."/>
            <person name="Wang M."/>
            <person name="Yu Y."/>
            <person name="Zhang M."/>
            <person name="Wing R.A."/>
            <person name="Cregan P.B."/>
            <person name="Rokhsar D.S."/>
            <person name="Jackson S.A."/>
        </authorList>
    </citation>
    <scope>NUCLEOTIDE SEQUENCE [LARGE SCALE GENOMIC DNA]</scope>
    <source>
        <strain evidence="19">cv. G19833</strain>
    </source>
</reference>
<evidence type="ECO:0000256" key="3">
    <source>
        <dbReference type="ARBA" id="ARBA00022527"/>
    </source>
</evidence>
<dbReference type="SUPFAM" id="SSF52058">
    <property type="entry name" value="L domain-like"/>
    <property type="match status" value="1"/>
</dbReference>
<dbReference type="Gene3D" id="3.80.10.10">
    <property type="entry name" value="Ribonuclease Inhibitor"/>
    <property type="match status" value="3"/>
</dbReference>
<dbReference type="PANTHER" id="PTHR45974">
    <property type="entry name" value="RECEPTOR-LIKE PROTEIN 55"/>
    <property type="match status" value="1"/>
</dbReference>
<keyword evidence="13 16" id="KW-0472">Membrane</keyword>
<comment type="subcellular location">
    <subcellularLocation>
        <location evidence="1">Membrane</location>
        <topology evidence="1">Single-pass membrane protein</topology>
    </subcellularLocation>
</comment>